<protein>
    <recommendedName>
        <fullName evidence="2">Myb-like domain-containing protein</fullName>
    </recommendedName>
</protein>
<evidence type="ECO:0000313" key="4">
    <source>
        <dbReference type="Proteomes" id="UP000615446"/>
    </source>
</evidence>
<dbReference type="OrthoDB" id="2304461at2759"/>
<dbReference type="SUPFAM" id="SSF46689">
    <property type="entry name" value="Homeodomain-like"/>
    <property type="match status" value="1"/>
</dbReference>
<dbReference type="Proteomes" id="UP000615446">
    <property type="component" value="Unassembled WGS sequence"/>
</dbReference>
<feature type="domain" description="Myb-like" evidence="2">
    <location>
        <begin position="5"/>
        <end position="57"/>
    </location>
</feature>
<proteinExistence type="predicted"/>
<evidence type="ECO:0000259" key="2">
    <source>
        <dbReference type="PROSITE" id="PS50090"/>
    </source>
</evidence>
<evidence type="ECO:0000313" key="3">
    <source>
        <dbReference type="EMBL" id="GES89065.1"/>
    </source>
</evidence>
<dbReference type="PROSITE" id="PS50090">
    <property type="entry name" value="MYB_LIKE"/>
    <property type="match status" value="1"/>
</dbReference>
<comment type="caution">
    <text evidence="3">The sequence shown here is derived from an EMBL/GenBank/DDBJ whole genome shotgun (WGS) entry which is preliminary data.</text>
</comment>
<evidence type="ECO:0000256" key="1">
    <source>
        <dbReference type="SAM" id="MobiDB-lite"/>
    </source>
</evidence>
<reference evidence="3" key="1">
    <citation type="submission" date="2019-10" db="EMBL/GenBank/DDBJ databases">
        <title>Conservation and host-specific expression of non-tandemly repeated heterogenous ribosome RNA gene in arbuscular mycorrhizal fungi.</title>
        <authorList>
            <person name="Maeda T."/>
            <person name="Kobayashi Y."/>
            <person name="Nakagawa T."/>
            <person name="Ezawa T."/>
            <person name="Yamaguchi K."/>
            <person name="Bino T."/>
            <person name="Nishimoto Y."/>
            <person name="Shigenobu S."/>
            <person name="Kawaguchi M."/>
        </authorList>
    </citation>
    <scope>NUCLEOTIDE SEQUENCE</scope>
    <source>
        <strain evidence="3">HR1</strain>
    </source>
</reference>
<dbReference type="InterPro" id="IPR001005">
    <property type="entry name" value="SANT/Myb"/>
</dbReference>
<name>A0A8H3LMY8_9GLOM</name>
<dbReference type="Gene3D" id="1.10.10.60">
    <property type="entry name" value="Homeodomain-like"/>
    <property type="match status" value="1"/>
</dbReference>
<gene>
    <name evidence="3" type="ORF">RCL2_001598300</name>
</gene>
<feature type="compositionally biased region" description="Acidic residues" evidence="1">
    <location>
        <begin position="108"/>
        <end position="118"/>
    </location>
</feature>
<sequence>MSSTSITYRRGPWNKYEINKLIDSMNKHGHGPRQRKLIEKEVGRTYIECKRKYEKLFGVQNHRRNRHILLNNRRNDVVDTVNIVLTIPPVNPSNHHRSPLMELSYILNDDDEDDEDDSTGSFTKFKA</sequence>
<accession>A0A8H3LMY8</accession>
<dbReference type="EMBL" id="BLAL01000183">
    <property type="protein sequence ID" value="GES89065.1"/>
    <property type="molecule type" value="Genomic_DNA"/>
</dbReference>
<feature type="region of interest" description="Disordered" evidence="1">
    <location>
        <begin position="107"/>
        <end position="127"/>
    </location>
</feature>
<dbReference type="InterPro" id="IPR009057">
    <property type="entry name" value="Homeodomain-like_sf"/>
</dbReference>
<organism evidence="3 4">
    <name type="scientific">Rhizophagus clarus</name>
    <dbReference type="NCBI Taxonomy" id="94130"/>
    <lineage>
        <taxon>Eukaryota</taxon>
        <taxon>Fungi</taxon>
        <taxon>Fungi incertae sedis</taxon>
        <taxon>Mucoromycota</taxon>
        <taxon>Glomeromycotina</taxon>
        <taxon>Glomeromycetes</taxon>
        <taxon>Glomerales</taxon>
        <taxon>Glomeraceae</taxon>
        <taxon>Rhizophagus</taxon>
    </lineage>
</organism>
<dbReference type="AlphaFoldDB" id="A0A8H3LMY8"/>